<dbReference type="Proteomes" id="UP000218765">
    <property type="component" value="Chromosome"/>
</dbReference>
<reference evidence="1 2" key="1">
    <citation type="submission" date="2017-05" db="EMBL/GenBank/DDBJ databases">
        <title>Thiocyanate degradation by Thiohalobacter thiocyanaticus FOKN1.</title>
        <authorList>
            <person name="Oshiki M."/>
            <person name="Fukushima T."/>
            <person name="Kawano S."/>
            <person name="Nakagawa J."/>
        </authorList>
    </citation>
    <scope>NUCLEOTIDE SEQUENCE [LARGE SCALE GENOMIC DNA]</scope>
    <source>
        <strain evidence="1 2">FOKN1</strain>
    </source>
</reference>
<protein>
    <submittedName>
        <fullName evidence="1">Molybdopterin biosynthesis enzyme</fullName>
    </submittedName>
</protein>
<dbReference type="KEGG" id="ttc:FOKN1_0545"/>
<organism evidence="1 2">
    <name type="scientific">Thiohalobacter thiocyanaticus</name>
    <dbReference type="NCBI Taxonomy" id="585455"/>
    <lineage>
        <taxon>Bacteria</taxon>
        <taxon>Pseudomonadati</taxon>
        <taxon>Pseudomonadota</taxon>
        <taxon>Gammaproteobacteria</taxon>
        <taxon>Thiohalobacterales</taxon>
        <taxon>Thiohalobacteraceae</taxon>
        <taxon>Thiohalobacter</taxon>
    </lineage>
</organism>
<dbReference type="EMBL" id="AP018052">
    <property type="protein sequence ID" value="BAZ92949.1"/>
    <property type="molecule type" value="Genomic_DNA"/>
</dbReference>
<evidence type="ECO:0000313" key="1">
    <source>
        <dbReference type="EMBL" id="BAZ92949.1"/>
    </source>
</evidence>
<name>A0A1Z4VMV2_9GAMM</name>
<dbReference type="AlphaFoldDB" id="A0A1Z4VMV2"/>
<keyword evidence="2" id="KW-1185">Reference proteome</keyword>
<gene>
    <name evidence="1" type="ORF">FOKN1_0545</name>
</gene>
<sequence>MVLGADVSSPRGQMLLAAGATLTDRHLRLLAANGVARVEVDTAGDDAAQPTGPALNPAQLEARLETRFAHNDPAHPLIRELKRICRSRNEGGETDGD</sequence>
<accession>A0A1Z4VMV2</accession>
<evidence type="ECO:0000313" key="2">
    <source>
        <dbReference type="Proteomes" id="UP000218765"/>
    </source>
</evidence>
<proteinExistence type="predicted"/>
<dbReference type="Gene3D" id="3.90.105.10">
    <property type="entry name" value="Molybdopterin biosynthesis moea protein, domain 2"/>
    <property type="match status" value="1"/>
</dbReference>